<organism evidence="1 2">
    <name type="scientific">Arthrobacter silviterrae</name>
    <dbReference type="NCBI Taxonomy" id="2026658"/>
    <lineage>
        <taxon>Bacteria</taxon>
        <taxon>Bacillati</taxon>
        <taxon>Actinomycetota</taxon>
        <taxon>Actinomycetes</taxon>
        <taxon>Micrococcales</taxon>
        <taxon>Micrococcaceae</taxon>
        <taxon>Arthrobacter</taxon>
    </lineage>
</organism>
<sequence>MESELPIEVQRELAELGVDLTRILENECLFCYVYRMVELHGCFSFQWAQQYLDIRAPRSRGTLRKLEACGGFCDCEIIMNVVSANEPLWNVQDYGDDFDGFGMSEPEDKPPCHGVGTGSVSPCALWDGRGAFRRGSYH</sequence>
<evidence type="ECO:0000313" key="1">
    <source>
        <dbReference type="EMBL" id="NGN84386.1"/>
    </source>
</evidence>
<comment type="caution">
    <text evidence="1">The sequence shown here is derived from an EMBL/GenBank/DDBJ whole genome shotgun (WGS) entry which is preliminary data.</text>
</comment>
<name>A0ABX0DBV1_9MICC</name>
<proteinExistence type="predicted"/>
<gene>
    <name evidence="1" type="ORF">G6N77_13095</name>
</gene>
<accession>A0ABX0DBV1</accession>
<protein>
    <submittedName>
        <fullName evidence="1">DUF2695 domain-containing protein</fullName>
    </submittedName>
</protein>
<dbReference type="EMBL" id="JAAKZI010000023">
    <property type="protein sequence ID" value="NGN84386.1"/>
    <property type="molecule type" value="Genomic_DNA"/>
</dbReference>
<dbReference type="RefSeq" id="WP_165182616.1">
    <property type="nucleotide sequence ID" value="NZ_JAAKZI010000023.1"/>
</dbReference>
<reference evidence="1 2" key="1">
    <citation type="submission" date="2020-02" db="EMBL/GenBank/DDBJ databases">
        <title>Genome sequence of the type strain DSM 27180 of Arthrobacter silviterrae.</title>
        <authorList>
            <person name="Gao J."/>
            <person name="Sun J."/>
        </authorList>
    </citation>
    <scope>NUCLEOTIDE SEQUENCE [LARGE SCALE GENOMIC DNA]</scope>
    <source>
        <strain evidence="1 2">DSM 27180</strain>
    </source>
</reference>
<dbReference type="Pfam" id="PF10905">
    <property type="entry name" value="DUF2695"/>
    <property type="match status" value="1"/>
</dbReference>
<evidence type="ECO:0000313" key="2">
    <source>
        <dbReference type="Proteomes" id="UP000479226"/>
    </source>
</evidence>
<keyword evidence="2" id="KW-1185">Reference proteome</keyword>
<dbReference type="Proteomes" id="UP000479226">
    <property type="component" value="Unassembled WGS sequence"/>
</dbReference>
<dbReference type="InterPro" id="IPR024248">
    <property type="entry name" value="DUF2695"/>
</dbReference>